<evidence type="ECO:0000256" key="14">
    <source>
        <dbReference type="SAM" id="Phobius"/>
    </source>
</evidence>
<accession>A0AAD9BS98</accession>
<dbReference type="PANTHER" id="PTHR24300">
    <property type="entry name" value="CYTOCHROME P450 508A4-RELATED"/>
    <property type="match status" value="1"/>
</dbReference>
<dbReference type="PROSITE" id="PS00086">
    <property type="entry name" value="CYTOCHROME_P450"/>
    <property type="match status" value="3"/>
</dbReference>
<evidence type="ECO:0000256" key="13">
    <source>
        <dbReference type="PIRSR" id="PIRSR602401-1"/>
    </source>
</evidence>
<evidence type="ECO:0000256" key="4">
    <source>
        <dbReference type="ARBA" id="ARBA00010617"/>
    </source>
</evidence>
<evidence type="ECO:0000313" key="15">
    <source>
        <dbReference type="EMBL" id="KAK1889437.1"/>
    </source>
</evidence>
<evidence type="ECO:0000256" key="6">
    <source>
        <dbReference type="ARBA" id="ARBA00022723"/>
    </source>
</evidence>
<keyword evidence="6 13" id="KW-0479">Metal-binding</keyword>
<dbReference type="GO" id="GO:0006082">
    <property type="term" value="P:organic acid metabolic process"/>
    <property type="evidence" value="ECO:0007669"/>
    <property type="project" value="TreeGrafter"/>
</dbReference>
<evidence type="ECO:0000256" key="12">
    <source>
        <dbReference type="ARBA" id="ARBA00023136"/>
    </source>
</evidence>
<comment type="subcellular location">
    <subcellularLocation>
        <location evidence="3">Endoplasmic reticulum membrane</location>
        <topology evidence="3">Peripheral membrane protein</topology>
    </subcellularLocation>
    <subcellularLocation>
        <location evidence="2">Microsome membrane</location>
        <topology evidence="2">Peripheral membrane protein</topology>
    </subcellularLocation>
</comment>
<gene>
    <name evidence="15" type="ORF">KUDE01_014114</name>
</gene>
<keyword evidence="10 13" id="KW-0408">Iron</keyword>
<sequence>MGILDIFLQASSTSSLLGALVVLVLVYIVSSSSFGSQDEGKGPPGPKPLPLLGNLLQLDLKRPYHTLLELSKKYGSVFTIYLGPKKVVVLAGYKTVKEALLNQAEEFGDRDTMQITHDNNQGHGVLWSNGESWKEMRRFALTNLRDFGMGKRASEDKIIEECDHLIEVFKKCKGEAFDTTQPINYAVSNIICSIVYGSRFEYDDAEFTSLVDRTNRTIQLVGSPSIQVYNLFPWIGKFVAHRKEINMLISANTKQNQHLFSRLKETLNPQMCRGYVDAFLLRKKNLEESGVTDSNFHDKNLMQTVINLFNAGTDTTATTLRWGLLFMAKYPKIQDKVKEELSRVIGSRQAQVEDRKSLPFTDAVIHETQRLANIVPMALPHKTSQDVTFQGHFIKKGTTVYPLLTSVLYDENGKFIKRDAFMPFSAGRRVCLGESLARMELFIFFTSLLQHFRFTPAPGVSEDELDLTPRTGFTLNPSPHKLFSSQDEGKEPPGPKPLPIIGNLLQIDLKRPYHTFLELSKTYGSVFTVYLGSKKVVVLAGYKTVKEALVNYAEEFGDRDTMQITEETGNSHGVVFSNGESWKEMRRFALTNLRDFGMGKRACEDKIIEECTYLIEVFNKCKGKAFDTAKPMNCAVSNIICSIVYGSRFEYDDPEFTSLVERTNRNIQLLGSPSIQVYNMFPWIGKWVANRKEFHTMVAANKEQNRRLFTRLKETFDPQMCRGFVDSFLLRKQNLEESGITKSHFHDNNLLQTVLNLFAAGTDTTATTLRWGLLFMAKYPKIQDQVQEELSRVIGSRQAQVEDRTSLPFTDAVIHETQRLANIVPMAIPHKTSEDVTFQGHFIKKGTTVFPLLTSVLYDESEWEHPRSFYPAHFLDKDGKFIKRDAFMPFSAGRRACLGESLARMELFIFFTSLLQHFRFTPAPGVSEDELDLTPRVGFTLSPSPHKLCAVSCISISLFGALVVLLLVYIFSSSFSSQDEGKGPPGPKPLPLLGNLLQLDLKRPYHTFMEKYGSVFTVHLGPQKVVILAGYKTVKEALVNYADEFGDRYAMQITKETSGGHGLVWSNGESWREMKRFTLTNLRDFGMGKRACEDKIIEECTYLIDVLKKCKGEAFDTTQPIYQAVSNIICSIVYGSRFEYDDAEFTSLLNLKESGITDSHFHDKNLIQTVLNLFTAGTDTTATTLRWALLYMAKNPKIQEQVQEELSKVKRGRQVQVEDRQHLHFTNAVIHEIQRLANIVPMALPHKMSQDITFQGHFIKKGTTVYPLLTSVLCDETEWEHPSSFYPAHFLDKDGKFVKRDAFLPFSAGRRQCPGESLARMEIFLFFTSLLQHFRFTPPPGVSEDEVDLTPIVSFGVSPSPHKLCAVPVV</sequence>
<evidence type="ECO:0000256" key="8">
    <source>
        <dbReference type="ARBA" id="ARBA00022848"/>
    </source>
</evidence>
<keyword evidence="16" id="KW-1185">Reference proteome</keyword>
<reference evidence="15" key="1">
    <citation type="submission" date="2023-04" db="EMBL/GenBank/DDBJ databases">
        <title>Chromosome-level genome of Chaenocephalus aceratus.</title>
        <authorList>
            <person name="Park H."/>
        </authorList>
    </citation>
    <scope>NUCLEOTIDE SEQUENCE</scope>
    <source>
        <strain evidence="15">DE</strain>
        <tissue evidence="15">Muscle</tissue>
    </source>
</reference>
<dbReference type="InterPro" id="IPR017972">
    <property type="entry name" value="Cyt_P450_CS"/>
</dbReference>
<dbReference type="Gene3D" id="1.10.630.10">
    <property type="entry name" value="Cytochrome P450"/>
    <property type="match status" value="4"/>
</dbReference>
<dbReference type="GO" id="GO:0020037">
    <property type="term" value="F:heme binding"/>
    <property type="evidence" value="ECO:0007669"/>
    <property type="project" value="InterPro"/>
</dbReference>
<comment type="cofactor">
    <cofactor evidence="1 13">
        <name>heme</name>
        <dbReference type="ChEBI" id="CHEBI:30413"/>
    </cofactor>
</comment>
<dbReference type="GO" id="GO:0005506">
    <property type="term" value="F:iron ion binding"/>
    <property type="evidence" value="ECO:0007669"/>
    <property type="project" value="InterPro"/>
</dbReference>
<keyword evidence="7" id="KW-0256">Endoplasmic reticulum</keyword>
<keyword evidence="8" id="KW-0492">Microsome</keyword>
<dbReference type="InterPro" id="IPR001128">
    <property type="entry name" value="Cyt_P450"/>
</dbReference>
<dbReference type="GO" id="GO:0006805">
    <property type="term" value="P:xenobiotic metabolic process"/>
    <property type="evidence" value="ECO:0007669"/>
    <property type="project" value="TreeGrafter"/>
</dbReference>
<dbReference type="SUPFAM" id="SSF48264">
    <property type="entry name" value="Cytochrome P450"/>
    <property type="match status" value="3"/>
</dbReference>
<keyword evidence="12 14" id="KW-0472">Membrane</keyword>
<evidence type="ECO:0000313" key="16">
    <source>
        <dbReference type="Proteomes" id="UP001228049"/>
    </source>
</evidence>
<proteinExistence type="inferred from homology"/>
<evidence type="ECO:0000256" key="9">
    <source>
        <dbReference type="ARBA" id="ARBA00023002"/>
    </source>
</evidence>
<organism evidence="15 16">
    <name type="scientific">Dissostichus eleginoides</name>
    <name type="common">Patagonian toothfish</name>
    <name type="synonym">Dissostichus amissus</name>
    <dbReference type="NCBI Taxonomy" id="100907"/>
    <lineage>
        <taxon>Eukaryota</taxon>
        <taxon>Metazoa</taxon>
        <taxon>Chordata</taxon>
        <taxon>Craniata</taxon>
        <taxon>Vertebrata</taxon>
        <taxon>Euteleostomi</taxon>
        <taxon>Actinopterygii</taxon>
        <taxon>Neopterygii</taxon>
        <taxon>Teleostei</taxon>
        <taxon>Neoteleostei</taxon>
        <taxon>Acanthomorphata</taxon>
        <taxon>Eupercaria</taxon>
        <taxon>Perciformes</taxon>
        <taxon>Notothenioidei</taxon>
        <taxon>Nototheniidae</taxon>
        <taxon>Dissostichus</taxon>
    </lineage>
</organism>
<feature type="transmembrane region" description="Helical" evidence="14">
    <location>
        <begin position="6"/>
        <end position="29"/>
    </location>
</feature>
<evidence type="ECO:0000256" key="2">
    <source>
        <dbReference type="ARBA" id="ARBA00004174"/>
    </source>
</evidence>
<evidence type="ECO:0000256" key="3">
    <source>
        <dbReference type="ARBA" id="ARBA00004406"/>
    </source>
</evidence>
<evidence type="ECO:0000256" key="5">
    <source>
        <dbReference type="ARBA" id="ARBA00022617"/>
    </source>
</evidence>
<keyword evidence="14" id="KW-1133">Transmembrane helix</keyword>
<dbReference type="Pfam" id="PF00067">
    <property type="entry name" value="p450"/>
    <property type="match status" value="3"/>
</dbReference>
<dbReference type="GO" id="GO:0016712">
    <property type="term" value="F:oxidoreductase activity, acting on paired donors, with incorporation or reduction of molecular oxygen, reduced flavin or flavoprotein as one donor, and incorporation of one atom of oxygen"/>
    <property type="evidence" value="ECO:0007669"/>
    <property type="project" value="TreeGrafter"/>
</dbReference>
<keyword evidence="14" id="KW-0812">Transmembrane</keyword>
<dbReference type="InterPro" id="IPR036396">
    <property type="entry name" value="Cyt_P450_sf"/>
</dbReference>
<dbReference type="PANTHER" id="PTHR24300:SF319">
    <property type="entry name" value="CYTOCHROME P450, FAMILY 2, SUBFAMILY AC, POLYPEPTIDE 1"/>
    <property type="match status" value="1"/>
</dbReference>
<dbReference type="InterPro" id="IPR050182">
    <property type="entry name" value="Cytochrome_P450_fam2"/>
</dbReference>
<dbReference type="PRINTS" id="PR00385">
    <property type="entry name" value="P450"/>
</dbReference>
<feature type="binding site" description="axial binding residue" evidence="13">
    <location>
        <position position="897"/>
    </location>
    <ligand>
        <name>heme</name>
        <dbReference type="ChEBI" id="CHEBI:30413"/>
    </ligand>
    <ligandPart>
        <name>Fe</name>
        <dbReference type="ChEBI" id="CHEBI:18248"/>
    </ligandPart>
</feature>
<evidence type="ECO:0000256" key="11">
    <source>
        <dbReference type="ARBA" id="ARBA00023033"/>
    </source>
</evidence>
<dbReference type="InterPro" id="IPR002401">
    <property type="entry name" value="Cyt_P450_E_grp-I"/>
</dbReference>
<dbReference type="GO" id="GO:0046222">
    <property type="term" value="P:aflatoxin metabolic process"/>
    <property type="evidence" value="ECO:0007669"/>
    <property type="project" value="UniProtKB-ARBA"/>
</dbReference>
<protein>
    <submittedName>
        <fullName evidence="15">Cytochrome P450 2K1</fullName>
    </submittedName>
</protein>
<keyword evidence="5 13" id="KW-0349">Heme</keyword>
<dbReference type="FunFam" id="1.10.630.10:FF:000238">
    <property type="entry name" value="Cytochrome P450 2A6"/>
    <property type="match status" value="2"/>
</dbReference>
<dbReference type="GO" id="GO:0005789">
    <property type="term" value="C:endoplasmic reticulum membrane"/>
    <property type="evidence" value="ECO:0007669"/>
    <property type="project" value="UniProtKB-SubCell"/>
</dbReference>
<evidence type="ECO:0000256" key="1">
    <source>
        <dbReference type="ARBA" id="ARBA00001971"/>
    </source>
</evidence>
<dbReference type="EMBL" id="JASDAP010000017">
    <property type="protein sequence ID" value="KAK1889437.1"/>
    <property type="molecule type" value="Genomic_DNA"/>
</dbReference>
<name>A0AAD9BS98_DISEL</name>
<evidence type="ECO:0000256" key="7">
    <source>
        <dbReference type="ARBA" id="ARBA00022824"/>
    </source>
</evidence>
<comment type="similarity">
    <text evidence="4">Belongs to the cytochrome P450 family.</text>
</comment>
<comment type="caution">
    <text evidence="15">The sequence shown here is derived from an EMBL/GenBank/DDBJ whole genome shotgun (WGS) entry which is preliminary data.</text>
</comment>
<dbReference type="FunFam" id="1.10.630.10:FF:000010">
    <property type="entry name" value="cytochrome P450 2W1 isoform X2"/>
    <property type="match status" value="2"/>
</dbReference>
<dbReference type="Proteomes" id="UP001228049">
    <property type="component" value="Unassembled WGS sequence"/>
</dbReference>
<evidence type="ECO:0000256" key="10">
    <source>
        <dbReference type="ARBA" id="ARBA00023004"/>
    </source>
</evidence>
<keyword evidence="11" id="KW-0503">Monooxygenase</keyword>
<keyword evidence="9" id="KW-0560">Oxidoreductase</keyword>
<dbReference type="PRINTS" id="PR00463">
    <property type="entry name" value="EP450I"/>
</dbReference>